<evidence type="ECO:0008006" key="3">
    <source>
        <dbReference type="Google" id="ProtNLM"/>
    </source>
</evidence>
<protein>
    <recommendedName>
        <fullName evidence="3">Metal-binding protein</fullName>
    </recommendedName>
</protein>
<proteinExistence type="predicted"/>
<dbReference type="AlphaFoldDB" id="A0A916S3B3"/>
<dbReference type="RefSeq" id="WP_244630449.1">
    <property type="nucleotide sequence ID" value="NZ_BMIF01000015.1"/>
</dbReference>
<reference evidence="1" key="2">
    <citation type="submission" date="2020-09" db="EMBL/GenBank/DDBJ databases">
        <authorList>
            <person name="Sun Q."/>
            <person name="Zhou Y."/>
        </authorList>
    </citation>
    <scope>NUCLEOTIDE SEQUENCE</scope>
    <source>
        <strain evidence="1">CGMCC 1.15320</strain>
    </source>
</reference>
<dbReference type="EMBL" id="BMIF01000015">
    <property type="protein sequence ID" value="GGA79419.1"/>
    <property type="molecule type" value="Genomic_DNA"/>
</dbReference>
<sequence>MAYGSSSPSRRDDICDQASSGKPIDPLAEVTILVCNTCRLQSEPHLDPRPGLVLAQNVIAAGAEAGVNVLSVGCLGNCKRGLSAAILRKGSWSYVFGGLNPGNADDLVSGAKVFAASNDGFMPFRERPEALKRGLIARIPTFDSLKDLP</sequence>
<organism evidence="1 2">
    <name type="scientific">Nitratireductor aestuarii</name>
    <dbReference type="NCBI Taxonomy" id="1735103"/>
    <lineage>
        <taxon>Bacteria</taxon>
        <taxon>Pseudomonadati</taxon>
        <taxon>Pseudomonadota</taxon>
        <taxon>Alphaproteobacteria</taxon>
        <taxon>Hyphomicrobiales</taxon>
        <taxon>Phyllobacteriaceae</taxon>
        <taxon>Nitratireductor</taxon>
    </lineage>
</organism>
<name>A0A916S3B3_9HYPH</name>
<accession>A0A916S3B3</accession>
<evidence type="ECO:0000313" key="2">
    <source>
        <dbReference type="Proteomes" id="UP000636264"/>
    </source>
</evidence>
<comment type="caution">
    <text evidence="1">The sequence shown here is derived from an EMBL/GenBank/DDBJ whole genome shotgun (WGS) entry which is preliminary data.</text>
</comment>
<reference evidence="1" key="1">
    <citation type="journal article" date="2014" name="Int. J. Syst. Evol. Microbiol.">
        <title>Complete genome sequence of Corynebacterium casei LMG S-19264T (=DSM 44701T), isolated from a smear-ripened cheese.</title>
        <authorList>
            <consortium name="US DOE Joint Genome Institute (JGI-PGF)"/>
            <person name="Walter F."/>
            <person name="Albersmeier A."/>
            <person name="Kalinowski J."/>
            <person name="Ruckert C."/>
        </authorList>
    </citation>
    <scope>NUCLEOTIDE SEQUENCE</scope>
    <source>
        <strain evidence="1">CGMCC 1.15320</strain>
    </source>
</reference>
<dbReference type="Proteomes" id="UP000636264">
    <property type="component" value="Unassembled WGS sequence"/>
</dbReference>
<keyword evidence="2" id="KW-1185">Reference proteome</keyword>
<dbReference type="Pfam" id="PF07845">
    <property type="entry name" value="DUF1636"/>
    <property type="match status" value="1"/>
</dbReference>
<evidence type="ECO:0000313" key="1">
    <source>
        <dbReference type="EMBL" id="GGA79419.1"/>
    </source>
</evidence>
<dbReference type="CDD" id="cd02980">
    <property type="entry name" value="TRX_Fd_family"/>
    <property type="match status" value="1"/>
</dbReference>
<gene>
    <name evidence="1" type="ORF">GCM10011385_37020</name>
</gene>
<dbReference type="InterPro" id="IPR012863">
    <property type="entry name" value="DUF1636"/>
</dbReference>